<reference evidence="2" key="1">
    <citation type="submission" date="2020-10" db="EMBL/GenBank/DDBJ databases">
        <authorList>
            <person name="Kusch S."/>
        </authorList>
    </citation>
    <scope>NUCLEOTIDE SEQUENCE</scope>
    <source>
        <strain evidence="2">SwB9</strain>
    </source>
</reference>
<name>A0A8H2W594_9HELO</name>
<feature type="compositionally biased region" description="Polar residues" evidence="1">
    <location>
        <begin position="271"/>
        <end position="280"/>
    </location>
</feature>
<accession>A0A8H2W594</accession>
<feature type="compositionally biased region" description="Polar residues" evidence="1">
    <location>
        <begin position="449"/>
        <end position="461"/>
    </location>
</feature>
<sequence length="772" mass="86974">MSLPGRSNSIRDSDHRAERSVSVLEGLTDLGMGFDSMSFLIRESATGYQNQGQNQPAGDLDGDLDANNEHEHEHEQRGRLRTRSRDFSSSPHFLLPPNTINNSSLNPFSPDQNPTPSIAAAPPLPNSQVQQELTNGSVGIESLPTETQNSPFTRQVLRPIPTFGPESWNEFASEARECSTSPLARSNVTDALIRLQRDISRVREEVHRTAETRSVSPSSETGGIWLIEGEDDGEEAWSPSTWVDHHDVQPVPAIEEEVSTLQTDTRDNESNPETDSSRNVSLRERRDISPHPHQHSISDFVNEIAIIVEARNRAAAERIEDEIARMQWAARPPTSNRSIFPHEGNVGNASRSTPRVPDQMSRESSNDMSGTMNFLTRTPRLQPSTSYENLRLERQLAALLPFETQNYGTSQMAAAPREHLSHSQWNPTDSEPDPDANISPPSRVPGALSMNSQTIAPDTETSSPHSMSRSHISHRNHRSPSHEQSISPTAEQQFDAMRLNRIPSRTPITAHDHLASWQSHLERSTWRKDFWLSEQWLHRRGRYTLIPPVSSSISIEDVSGTTRSDAEILTAYLLSASDGVKEILRLVVEDGMPVREAWHYLILWQGFILDWPVNKYHDEHGLVPMDLVMIMQGLDKGWGDWKMSRKCRSECSEYLVKRTNYYPFPSAEFLTAGANLEVVTAQSLRDYFGSRLGLLDEEWNSLALLRDKNYSTARILRLATNFALACVKVKTVKLKPPFDDSENAKRREIFERLKVEELLLAGPDGALTVREY</sequence>
<dbReference type="OrthoDB" id="3514927at2759"/>
<keyword evidence="3" id="KW-1185">Reference proteome</keyword>
<gene>
    <name evidence="2" type="ORF">SCLTRI_LOCUS10528</name>
</gene>
<feature type="compositionally biased region" description="Polar residues" evidence="1">
    <location>
        <begin position="98"/>
        <end position="116"/>
    </location>
</feature>
<feature type="compositionally biased region" description="Polar residues" evidence="1">
    <location>
        <begin position="366"/>
        <end position="376"/>
    </location>
</feature>
<dbReference type="EMBL" id="CAJHIA010000037">
    <property type="protein sequence ID" value="CAD6456829.1"/>
    <property type="molecule type" value="Genomic_DNA"/>
</dbReference>
<protein>
    <submittedName>
        <fullName evidence="2">61be4608-b7e5-47e1-b1ac-81b29636e3d3-CDS</fullName>
    </submittedName>
</protein>
<evidence type="ECO:0000313" key="2">
    <source>
        <dbReference type="EMBL" id="CAD6456829.1"/>
    </source>
</evidence>
<feature type="compositionally biased region" description="Basic and acidic residues" evidence="1">
    <location>
        <begin position="67"/>
        <end position="86"/>
    </location>
</feature>
<feature type="compositionally biased region" description="Basic and acidic residues" evidence="1">
    <location>
        <begin position="281"/>
        <end position="290"/>
    </location>
</feature>
<dbReference type="AlphaFoldDB" id="A0A8H2W594"/>
<feature type="region of interest" description="Disordered" evidence="1">
    <location>
        <begin position="409"/>
        <end position="490"/>
    </location>
</feature>
<comment type="caution">
    <text evidence="2">The sequence shown here is derived from an EMBL/GenBank/DDBJ whole genome shotgun (WGS) entry which is preliminary data.</text>
</comment>
<feature type="region of interest" description="Disordered" evidence="1">
    <location>
        <begin position="258"/>
        <end position="296"/>
    </location>
</feature>
<dbReference type="Proteomes" id="UP000624404">
    <property type="component" value="Unassembled WGS sequence"/>
</dbReference>
<proteinExistence type="predicted"/>
<feature type="region of interest" description="Disordered" evidence="1">
    <location>
        <begin position="48"/>
        <end position="124"/>
    </location>
</feature>
<evidence type="ECO:0000256" key="1">
    <source>
        <dbReference type="SAM" id="MobiDB-lite"/>
    </source>
</evidence>
<feature type="region of interest" description="Disordered" evidence="1">
    <location>
        <begin position="330"/>
        <end position="376"/>
    </location>
</feature>
<evidence type="ECO:0000313" key="3">
    <source>
        <dbReference type="Proteomes" id="UP000624404"/>
    </source>
</evidence>
<organism evidence="2 3">
    <name type="scientific">Sclerotinia trifoliorum</name>
    <dbReference type="NCBI Taxonomy" id="28548"/>
    <lineage>
        <taxon>Eukaryota</taxon>
        <taxon>Fungi</taxon>
        <taxon>Dikarya</taxon>
        <taxon>Ascomycota</taxon>
        <taxon>Pezizomycotina</taxon>
        <taxon>Leotiomycetes</taxon>
        <taxon>Helotiales</taxon>
        <taxon>Sclerotiniaceae</taxon>
        <taxon>Sclerotinia</taxon>
    </lineage>
</organism>